<protein>
    <submittedName>
        <fullName evidence="2">Transglutaminase</fullName>
    </submittedName>
</protein>
<reference evidence="2 3" key="1">
    <citation type="submission" date="2018-07" db="EMBL/GenBank/DDBJ databases">
        <title>Rhodosalinus sp. strain E84T genomic sequence and assembly.</title>
        <authorList>
            <person name="Liu Z.-W."/>
            <person name="Lu D.-C."/>
        </authorList>
    </citation>
    <scope>NUCLEOTIDE SEQUENCE [LARGE SCALE GENOMIC DNA]</scope>
    <source>
        <strain evidence="2 3">E84</strain>
    </source>
</reference>
<name>A0A365U670_9RHOB</name>
<dbReference type="PANTHER" id="PTHR39327:SF1">
    <property type="entry name" value="BLR5470 PROTEIN"/>
    <property type="match status" value="1"/>
</dbReference>
<dbReference type="Proteomes" id="UP000253370">
    <property type="component" value="Unassembled WGS sequence"/>
</dbReference>
<feature type="chain" id="PRO_5016941731" evidence="1">
    <location>
        <begin position="24"/>
        <end position="188"/>
    </location>
</feature>
<keyword evidence="3" id="KW-1185">Reference proteome</keyword>
<accession>A0A365U670</accession>
<dbReference type="RefSeq" id="WP_113290207.1">
    <property type="nucleotide sequence ID" value="NZ_QNTQ01000014.1"/>
</dbReference>
<gene>
    <name evidence="2" type="ORF">DRV85_14555</name>
</gene>
<comment type="caution">
    <text evidence="2">The sequence shown here is derived from an EMBL/GenBank/DDBJ whole genome shotgun (WGS) entry which is preliminary data.</text>
</comment>
<keyword evidence="1" id="KW-0732">Signal</keyword>
<feature type="signal peptide" evidence="1">
    <location>
        <begin position="1"/>
        <end position="23"/>
    </location>
</feature>
<evidence type="ECO:0000313" key="3">
    <source>
        <dbReference type="Proteomes" id="UP000253370"/>
    </source>
</evidence>
<dbReference type="OrthoDB" id="7206808at2"/>
<dbReference type="Gene3D" id="3.10.620.30">
    <property type="match status" value="1"/>
</dbReference>
<dbReference type="Pfam" id="PF06035">
    <property type="entry name" value="Peptidase_C93"/>
    <property type="match status" value="1"/>
</dbReference>
<dbReference type="AlphaFoldDB" id="A0A365U670"/>
<organism evidence="2 3">
    <name type="scientific">Rhodosalinus halophilus</name>
    <dbReference type="NCBI Taxonomy" id="2259333"/>
    <lineage>
        <taxon>Bacteria</taxon>
        <taxon>Pseudomonadati</taxon>
        <taxon>Pseudomonadota</taxon>
        <taxon>Alphaproteobacteria</taxon>
        <taxon>Rhodobacterales</taxon>
        <taxon>Paracoccaceae</taxon>
        <taxon>Rhodosalinus</taxon>
    </lineage>
</organism>
<dbReference type="PANTHER" id="PTHR39327">
    <property type="match status" value="1"/>
</dbReference>
<dbReference type="InterPro" id="IPR010319">
    <property type="entry name" value="Transglutaminase-like_Cys_pept"/>
</dbReference>
<dbReference type="EMBL" id="QNTQ01000014">
    <property type="protein sequence ID" value="RBI83867.1"/>
    <property type="molecule type" value="Genomic_DNA"/>
</dbReference>
<sequence>MTVARRAARAAALAAAVAAPAAAARDCGPLDLPVARVEAPPVQYAEFCARHPDDCVLSGPARVADARERLARVNREVNDSIRLLADQECLGVEEHWDYPRKGVGDCEDFALEKRRRLVAAGLPSAALTMAIVHHRTEYFGHAVLLAETERGTLVLDNLTDALRCWSATPYRFERRERPDGLWTRFARE</sequence>
<proteinExistence type="predicted"/>
<evidence type="ECO:0000256" key="1">
    <source>
        <dbReference type="SAM" id="SignalP"/>
    </source>
</evidence>
<evidence type="ECO:0000313" key="2">
    <source>
        <dbReference type="EMBL" id="RBI83867.1"/>
    </source>
</evidence>